<evidence type="ECO:0000256" key="1">
    <source>
        <dbReference type="PROSITE-ProRule" id="PRU00339"/>
    </source>
</evidence>
<evidence type="ECO:0000313" key="3">
    <source>
        <dbReference type="EMBL" id="KAF5846519.1"/>
    </source>
</evidence>
<dbReference type="InterPro" id="IPR011990">
    <property type="entry name" value="TPR-like_helical_dom_sf"/>
</dbReference>
<dbReference type="InterPro" id="IPR001214">
    <property type="entry name" value="SET_dom"/>
</dbReference>
<dbReference type="PROSITE" id="PS50280">
    <property type="entry name" value="SET"/>
    <property type="match status" value="1"/>
</dbReference>
<evidence type="ECO:0000259" key="2">
    <source>
        <dbReference type="PROSITE" id="PS50280"/>
    </source>
</evidence>
<accession>A0A8H5ZD50</accession>
<dbReference type="EMBL" id="WNKQ01000015">
    <property type="protein sequence ID" value="KAF5846519.1"/>
    <property type="molecule type" value="Genomic_DNA"/>
</dbReference>
<dbReference type="SMART" id="SM00028">
    <property type="entry name" value="TPR"/>
    <property type="match status" value="2"/>
</dbReference>
<sequence length="661" mass="73867">MASNPQDDNTIYLTEKEAERIKSTVKDRLKKCTEQHGNAKEPRDKTAAHQAATGAALMADMGGAPDPDMMETQGKTANTIPAIGVGQPYPPCTKPLSELEPMEMADLKMETHHRGRKLVVKRHSPVVTLVARSWTMVQNEAGTDAERLEILLHKSRYGEDILESTKQFIIKEPYFTLTDQGEPTLRIDHPSDLVVCHEDVVNPRKFEDAEKAEKAATRFKTQGNTALKEQDLPLAHEKYSAGLAIANQDIVTKSNTDLARDIYRNRAYVNLLLGQLDEVKTDARASLTGKDDQKSKELDSKAYFRAGSAAYSQSRWQEAKEFFQEQQKLTPNDKDAKLQLKKIEARLREEETGSYDLMKLRTTISKARSRVDAANFTKNTVVKDSPGKGRGLYAAHNLAPGSLVLCEKAFSVVWAHEPDALVAMTYDVRDDLIRVSPVGLSKSLVQKCLNQPSQTSHLMQLYGDYQGEASTANVFETADGPVVDVFRVHDIMSRNAFSPGAQFGEESARSASTGLWKHAAYINHSCLANTEKEFIGDFLVIRAIAPIKAGEEIFFPYHDSLDYEARQAFLEKTWGFRCTCRLCEVEEQDGKEVRDKRMEMVGEADAFVDKTPWAGAKRVVLRKAQNLVKGIEGTYDQGRWEGLPKRHAEGLKAWLAKASPR</sequence>
<dbReference type="Gene3D" id="1.25.40.10">
    <property type="entry name" value="Tetratricopeptide repeat domain"/>
    <property type="match status" value="1"/>
</dbReference>
<dbReference type="Pfam" id="PF00856">
    <property type="entry name" value="SET"/>
    <property type="match status" value="1"/>
</dbReference>
<dbReference type="InterPro" id="IPR046341">
    <property type="entry name" value="SET_dom_sf"/>
</dbReference>
<evidence type="ECO:0000313" key="4">
    <source>
        <dbReference type="Proteomes" id="UP000624244"/>
    </source>
</evidence>
<name>A0A8H5ZD50_COCSA</name>
<dbReference type="Gene3D" id="2.170.270.10">
    <property type="entry name" value="SET domain"/>
    <property type="match status" value="1"/>
</dbReference>
<reference evidence="3" key="1">
    <citation type="submission" date="2019-11" db="EMBL/GenBank/DDBJ databases">
        <title>Bipolaris sorokiniana Genome sequencing.</title>
        <authorList>
            <person name="Wang H."/>
        </authorList>
    </citation>
    <scope>NUCLEOTIDE SEQUENCE</scope>
</reference>
<comment type="caution">
    <text evidence="3">The sequence shown here is derived from an EMBL/GenBank/DDBJ whole genome shotgun (WGS) entry which is preliminary data.</text>
</comment>
<proteinExistence type="predicted"/>
<dbReference type="PANTHER" id="PTHR47643">
    <property type="entry name" value="TPR DOMAIN PROTEIN (AFU_ORTHOLOGUE AFUA_5G12710)"/>
    <property type="match status" value="1"/>
</dbReference>
<dbReference type="SUPFAM" id="SSF82199">
    <property type="entry name" value="SET domain"/>
    <property type="match status" value="1"/>
</dbReference>
<dbReference type="PANTHER" id="PTHR47643:SF2">
    <property type="entry name" value="TPR DOMAIN PROTEIN (AFU_ORTHOLOGUE AFUA_5G12710)"/>
    <property type="match status" value="1"/>
</dbReference>
<dbReference type="OMA" id="LKMETHH"/>
<protein>
    <recommendedName>
        <fullName evidence="2">SET domain-containing protein</fullName>
    </recommendedName>
</protein>
<dbReference type="InterPro" id="IPR053209">
    <property type="entry name" value="Gramillin-biosynth_MTr"/>
</dbReference>
<feature type="domain" description="SET" evidence="2">
    <location>
        <begin position="378"/>
        <end position="558"/>
    </location>
</feature>
<dbReference type="AlphaFoldDB" id="A0A8H5ZD50"/>
<dbReference type="SUPFAM" id="SSF48452">
    <property type="entry name" value="TPR-like"/>
    <property type="match status" value="1"/>
</dbReference>
<organism evidence="3 4">
    <name type="scientific">Cochliobolus sativus</name>
    <name type="common">Common root rot and spot blotch fungus</name>
    <name type="synonym">Bipolaris sorokiniana</name>
    <dbReference type="NCBI Taxonomy" id="45130"/>
    <lineage>
        <taxon>Eukaryota</taxon>
        <taxon>Fungi</taxon>
        <taxon>Dikarya</taxon>
        <taxon>Ascomycota</taxon>
        <taxon>Pezizomycotina</taxon>
        <taxon>Dothideomycetes</taxon>
        <taxon>Pleosporomycetidae</taxon>
        <taxon>Pleosporales</taxon>
        <taxon>Pleosporineae</taxon>
        <taxon>Pleosporaceae</taxon>
        <taxon>Bipolaris</taxon>
    </lineage>
</organism>
<gene>
    <name evidence="3" type="ORF">GGP41_004556</name>
</gene>
<dbReference type="InterPro" id="IPR019734">
    <property type="entry name" value="TPR_rpt"/>
</dbReference>
<dbReference type="SMART" id="SM00317">
    <property type="entry name" value="SET"/>
    <property type="match status" value="1"/>
</dbReference>
<dbReference type="PROSITE" id="PS50005">
    <property type="entry name" value="TPR"/>
    <property type="match status" value="1"/>
</dbReference>
<dbReference type="Proteomes" id="UP000624244">
    <property type="component" value="Unassembled WGS sequence"/>
</dbReference>
<keyword evidence="1" id="KW-0802">TPR repeat</keyword>
<feature type="repeat" description="TPR" evidence="1">
    <location>
        <begin position="300"/>
        <end position="333"/>
    </location>
</feature>